<dbReference type="NCBIfam" id="TIGR00278">
    <property type="entry name" value="membrane protein insertion efficiency factor YidD"/>
    <property type="match status" value="1"/>
</dbReference>
<evidence type="ECO:0000313" key="3">
    <source>
        <dbReference type="Proteomes" id="UP000233276"/>
    </source>
</evidence>
<protein>
    <recommendedName>
        <fullName evidence="1">Putative membrane protein insertion efficiency factor</fullName>
    </recommendedName>
</protein>
<comment type="function">
    <text evidence="1">Could be involved in insertion of integral membrane proteins into the membrane.</text>
</comment>
<dbReference type="InterPro" id="IPR002696">
    <property type="entry name" value="Membr_insert_effic_factor_YidD"/>
</dbReference>
<accession>A0A2K9DTS9</accession>
<dbReference type="Proteomes" id="UP000233276">
    <property type="component" value="Chromosome"/>
</dbReference>
<comment type="subcellular location">
    <subcellularLocation>
        <location evidence="1">Cell membrane</location>
        <topology evidence="1">Peripheral membrane protein</topology>
        <orientation evidence="1">Cytoplasmic side</orientation>
    </subcellularLocation>
</comment>
<evidence type="ECO:0000313" key="2">
    <source>
        <dbReference type="EMBL" id="AUG28003.1"/>
    </source>
</evidence>
<keyword evidence="1" id="KW-1003">Cell membrane</keyword>
<evidence type="ECO:0000256" key="1">
    <source>
        <dbReference type="HAMAP-Rule" id="MF_00386"/>
    </source>
</evidence>
<sequence>MPRPTGRGVSTSTLPSYALGSGRLSPRSALRAVPLVPRNAGLVLLHAYRATISHLYGDVCKYYPSCSAYSVGAVQQHGLLKGSALTAARLARCHPWARGGIDDVPPHAHFRHELTRHGFVVPSTDDGSADSSPRKD</sequence>
<reference evidence="2 3" key="1">
    <citation type="submission" date="2017-12" db="EMBL/GenBank/DDBJ databases">
        <title>Isolation and characterization of estrogens degradatiion strain Microbacterium hominis SJTG1.</title>
        <authorList>
            <person name="Xiong W."/>
            <person name="Yin C."/>
            <person name="Zheng D."/>
            <person name="Liang R."/>
        </authorList>
    </citation>
    <scope>NUCLEOTIDE SEQUENCE [LARGE SCALE GENOMIC DNA]</scope>
    <source>
        <strain evidence="2 3">SJTG1</strain>
    </source>
</reference>
<comment type="similarity">
    <text evidence="1">Belongs to the UPF0161 family.</text>
</comment>
<proteinExistence type="inferred from homology"/>
<dbReference type="EMBL" id="CP025299">
    <property type="protein sequence ID" value="AUG28003.1"/>
    <property type="molecule type" value="Genomic_DNA"/>
</dbReference>
<organism evidence="2 3">
    <name type="scientific">Microbacterium hominis</name>
    <dbReference type="NCBI Taxonomy" id="162426"/>
    <lineage>
        <taxon>Bacteria</taxon>
        <taxon>Bacillati</taxon>
        <taxon>Actinomycetota</taxon>
        <taxon>Actinomycetes</taxon>
        <taxon>Micrococcales</taxon>
        <taxon>Microbacteriaceae</taxon>
        <taxon>Microbacterium</taxon>
    </lineage>
</organism>
<dbReference type="PANTHER" id="PTHR33383:SF1">
    <property type="entry name" value="MEMBRANE PROTEIN INSERTION EFFICIENCY FACTOR-RELATED"/>
    <property type="match status" value="1"/>
</dbReference>
<dbReference type="SMART" id="SM01234">
    <property type="entry name" value="Haemolytic"/>
    <property type="match status" value="1"/>
</dbReference>
<dbReference type="AlphaFoldDB" id="A0A2K9DTS9"/>
<gene>
    <name evidence="2" type="ORF">CXR34_00020</name>
</gene>
<dbReference type="KEGG" id="mhos:CXR34_00020"/>
<dbReference type="PANTHER" id="PTHR33383">
    <property type="entry name" value="MEMBRANE PROTEIN INSERTION EFFICIENCY FACTOR-RELATED"/>
    <property type="match status" value="1"/>
</dbReference>
<keyword evidence="1" id="KW-0472">Membrane</keyword>
<dbReference type="Pfam" id="PF01809">
    <property type="entry name" value="YidD"/>
    <property type="match status" value="1"/>
</dbReference>
<name>A0A2K9DTS9_9MICO</name>
<dbReference type="HAMAP" id="MF_00386">
    <property type="entry name" value="UPF0161_YidD"/>
    <property type="match status" value="1"/>
</dbReference>
<dbReference type="GO" id="GO:0005886">
    <property type="term" value="C:plasma membrane"/>
    <property type="evidence" value="ECO:0007669"/>
    <property type="project" value="UniProtKB-SubCell"/>
</dbReference>